<dbReference type="PANTHER" id="PTHR38011">
    <property type="entry name" value="DIHYDROFOLATE REDUCTASE FAMILY PROTEIN (AFU_ORTHOLOGUE AFUA_8G06820)"/>
    <property type="match status" value="1"/>
</dbReference>
<dbReference type="RefSeq" id="WP_369331639.1">
    <property type="nucleotide sequence ID" value="NZ_JAULBC010000008.1"/>
</dbReference>
<dbReference type="Gene3D" id="3.40.430.10">
    <property type="entry name" value="Dihydrofolate Reductase, subunit A"/>
    <property type="match status" value="1"/>
</dbReference>
<dbReference type="InterPro" id="IPR024072">
    <property type="entry name" value="DHFR-like_dom_sf"/>
</dbReference>
<evidence type="ECO:0000313" key="3">
    <source>
        <dbReference type="Proteomes" id="UP001560573"/>
    </source>
</evidence>
<name>A0ABV3ZM97_9BACT</name>
<protein>
    <submittedName>
        <fullName evidence="2">Dihydrofolate reductase family protein</fullName>
    </submittedName>
</protein>
<dbReference type="InterPro" id="IPR002734">
    <property type="entry name" value="RibDG_C"/>
</dbReference>
<feature type="domain" description="Bacterial bifunctional deaminase-reductase C-terminal" evidence="1">
    <location>
        <begin position="2"/>
        <end position="181"/>
    </location>
</feature>
<evidence type="ECO:0000259" key="1">
    <source>
        <dbReference type="Pfam" id="PF01872"/>
    </source>
</evidence>
<dbReference type="InterPro" id="IPR050765">
    <property type="entry name" value="Riboflavin_Biosynth_HTPR"/>
</dbReference>
<organism evidence="2 3">
    <name type="scientific">Danxiaibacter flavus</name>
    <dbReference type="NCBI Taxonomy" id="3049108"/>
    <lineage>
        <taxon>Bacteria</taxon>
        <taxon>Pseudomonadati</taxon>
        <taxon>Bacteroidota</taxon>
        <taxon>Chitinophagia</taxon>
        <taxon>Chitinophagales</taxon>
        <taxon>Chitinophagaceae</taxon>
        <taxon>Danxiaibacter</taxon>
    </lineage>
</organism>
<sequence length="191" mass="21725">MRKVFLLMNTSLDGFTNGPNGEMDWFPVNDEAWHFVNDLLSNVDTALIGRVTYEGFVKFWPAAASSPSSSEHEVSFSHWIDKTPKIVFSTTLKKAFWPNTEIISKNVREEMDKHKRQPGKDMVIFGGAGLAQTLTEYGLIDEYWIKVHPVVLGGGNPLFRNLDKRLPLTLKETRVFDSGVVAFRYVPEMQQ</sequence>
<dbReference type="EMBL" id="JAULBC010000008">
    <property type="protein sequence ID" value="MEX6690224.1"/>
    <property type="molecule type" value="Genomic_DNA"/>
</dbReference>
<reference evidence="2 3" key="1">
    <citation type="submission" date="2023-07" db="EMBL/GenBank/DDBJ databases">
        <authorList>
            <person name="Lian W.-H."/>
        </authorList>
    </citation>
    <scope>NUCLEOTIDE SEQUENCE [LARGE SCALE GENOMIC DNA]</scope>
    <source>
        <strain evidence="2 3">SYSU DXS3180</strain>
    </source>
</reference>
<comment type="caution">
    <text evidence="2">The sequence shown here is derived from an EMBL/GenBank/DDBJ whole genome shotgun (WGS) entry which is preliminary data.</text>
</comment>
<dbReference type="SUPFAM" id="SSF53597">
    <property type="entry name" value="Dihydrofolate reductase-like"/>
    <property type="match status" value="1"/>
</dbReference>
<dbReference type="PANTHER" id="PTHR38011:SF11">
    <property type="entry name" value="2,5-DIAMINO-6-RIBOSYLAMINO-4(3H)-PYRIMIDINONE 5'-PHOSPHATE REDUCTASE"/>
    <property type="match status" value="1"/>
</dbReference>
<gene>
    <name evidence="2" type="ORF">QTN47_22130</name>
</gene>
<proteinExistence type="predicted"/>
<keyword evidence="3" id="KW-1185">Reference proteome</keyword>
<dbReference type="Pfam" id="PF01872">
    <property type="entry name" value="RibD_C"/>
    <property type="match status" value="1"/>
</dbReference>
<dbReference type="Proteomes" id="UP001560573">
    <property type="component" value="Unassembled WGS sequence"/>
</dbReference>
<evidence type="ECO:0000313" key="2">
    <source>
        <dbReference type="EMBL" id="MEX6690224.1"/>
    </source>
</evidence>
<accession>A0ABV3ZM97</accession>